<evidence type="ECO:0000256" key="1">
    <source>
        <dbReference type="ARBA" id="ARBA00010518"/>
    </source>
</evidence>
<dbReference type="Gene3D" id="3.40.50.1170">
    <property type="entry name" value="L-asparaginase, N-terminal domain"/>
    <property type="match status" value="1"/>
</dbReference>
<evidence type="ECO:0000256" key="6">
    <source>
        <dbReference type="PROSITE-ProRule" id="PRU10100"/>
    </source>
</evidence>
<comment type="similarity">
    <text evidence="1">Belongs to the asparaginase 1 family.</text>
</comment>
<comment type="catalytic activity">
    <reaction evidence="4">
        <text>L-asparagine + H2O = L-aspartate + NH4(+)</text>
        <dbReference type="Rhea" id="RHEA:21016"/>
        <dbReference type="ChEBI" id="CHEBI:15377"/>
        <dbReference type="ChEBI" id="CHEBI:28938"/>
        <dbReference type="ChEBI" id="CHEBI:29991"/>
        <dbReference type="ChEBI" id="CHEBI:58048"/>
        <dbReference type="EC" id="3.5.1.1"/>
    </reaction>
</comment>
<feature type="active site" evidence="5">
    <location>
        <position position="12"/>
    </location>
</feature>
<dbReference type="PROSITE" id="PS00917">
    <property type="entry name" value="ASN_GLN_ASE_2"/>
    <property type="match status" value="1"/>
</dbReference>
<organism evidence="9 10">
    <name type="scientific">Fodinicola feengrottensis</name>
    <dbReference type="NCBI Taxonomy" id="435914"/>
    <lineage>
        <taxon>Bacteria</taxon>
        <taxon>Bacillati</taxon>
        <taxon>Actinomycetota</taxon>
        <taxon>Actinomycetes</taxon>
        <taxon>Mycobacteriales</taxon>
        <taxon>Fodinicola</taxon>
    </lineage>
</organism>
<dbReference type="PROSITE" id="PS00144">
    <property type="entry name" value="ASN_GLN_ASE_1"/>
    <property type="match status" value="1"/>
</dbReference>
<dbReference type="PIRSF" id="PIRSF500176">
    <property type="entry name" value="L_ASNase"/>
    <property type="match status" value="1"/>
</dbReference>
<protein>
    <recommendedName>
        <fullName evidence="2">asparaginase</fullName>
        <ecNumber evidence="2">3.5.1.1</ecNumber>
    </recommendedName>
</protein>
<evidence type="ECO:0000313" key="9">
    <source>
        <dbReference type="EMBL" id="GAA1685555.1"/>
    </source>
</evidence>
<proteinExistence type="inferred from homology"/>
<dbReference type="Proteomes" id="UP001500618">
    <property type="component" value="Unassembled WGS sequence"/>
</dbReference>
<dbReference type="EC" id="3.5.1.1" evidence="2"/>
<evidence type="ECO:0000256" key="4">
    <source>
        <dbReference type="ARBA" id="ARBA00049366"/>
    </source>
</evidence>
<dbReference type="InterPro" id="IPR020827">
    <property type="entry name" value="Asparaginase/glutaminase_AS1"/>
</dbReference>
<gene>
    <name evidence="9" type="ORF">GCM10009765_38540</name>
</gene>
<keyword evidence="10" id="KW-1185">Reference proteome</keyword>
<dbReference type="InterPro" id="IPR027475">
    <property type="entry name" value="Asparaginase/glutaminase_AS2"/>
</dbReference>
<evidence type="ECO:0000259" key="7">
    <source>
        <dbReference type="Pfam" id="PF00710"/>
    </source>
</evidence>
<dbReference type="EMBL" id="BAAANY010000013">
    <property type="protein sequence ID" value="GAA1685555.1"/>
    <property type="molecule type" value="Genomic_DNA"/>
</dbReference>
<feature type="domain" description="Asparaginase/glutaminase C-terminal" evidence="8">
    <location>
        <begin position="206"/>
        <end position="311"/>
    </location>
</feature>
<dbReference type="InterPro" id="IPR004550">
    <property type="entry name" value="AsnASE_II"/>
</dbReference>
<feature type="active site" evidence="6">
    <location>
        <position position="86"/>
    </location>
</feature>
<dbReference type="Pfam" id="PF00710">
    <property type="entry name" value="Asparaginase"/>
    <property type="match status" value="1"/>
</dbReference>
<dbReference type="PIRSF" id="PIRSF001220">
    <property type="entry name" value="L-ASNase_gatD"/>
    <property type="match status" value="1"/>
</dbReference>
<reference evidence="9 10" key="1">
    <citation type="journal article" date="2019" name="Int. J. Syst. Evol. Microbiol.">
        <title>The Global Catalogue of Microorganisms (GCM) 10K type strain sequencing project: providing services to taxonomists for standard genome sequencing and annotation.</title>
        <authorList>
            <consortium name="The Broad Institute Genomics Platform"/>
            <consortium name="The Broad Institute Genome Sequencing Center for Infectious Disease"/>
            <person name="Wu L."/>
            <person name="Ma J."/>
        </authorList>
    </citation>
    <scope>NUCLEOTIDE SEQUENCE [LARGE SCALE GENOMIC DNA]</scope>
    <source>
        <strain evidence="9 10">JCM 14718</strain>
    </source>
</reference>
<evidence type="ECO:0000256" key="3">
    <source>
        <dbReference type="ARBA" id="ARBA00022801"/>
    </source>
</evidence>
<accession>A0ABN2HCG0</accession>
<dbReference type="PRINTS" id="PR00139">
    <property type="entry name" value="ASNGLNASE"/>
</dbReference>
<dbReference type="PANTHER" id="PTHR11707">
    <property type="entry name" value="L-ASPARAGINASE"/>
    <property type="match status" value="1"/>
</dbReference>
<dbReference type="SFLD" id="SFLDS00057">
    <property type="entry name" value="Glutaminase/Asparaginase"/>
    <property type="match status" value="1"/>
</dbReference>
<name>A0ABN2HCG0_9ACTN</name>
<comment type="caution">
    <text evidence="9">The sequence shown here is derived from an EMBL/GenBank/DDBJ whole genome shotgun (WGS) entry which is preliminary data.</text>
</comment>
<evidence type="ECO:0000313" key="10">
    <source>
        <dbReference type="Proteomes" id="UP001500618"/>
    </source>
</evidence>
<dbReference type="InterPro" id="IPR037152">
    <property type="entry name" value="L-asparaginase_N_sf"/>
</dbReference>
<dbReference type="InterPro" id="IPR040919">
    <property type="entry name" value="Asparaginase_C"/>
</dbReference>
<dbReference type="SMART" id="SM00870">
    <property type="entry name" value="Asparaginase"/>
    <property type="match status" value="1"/>
</dbReference>
<keyword evidence="3" id="KW-0378">Hydrolase</keyword>
<sequence length="329" mass="33114">MPAVRLLATGGTIASRAGANGRYAAAGGAELLTHTPLPDGLDVSIRDVATIASFAWSETELRTLQRHIDEALADPDVAGIVVTHGTDTMEEVSFLVSLGHDDPRPIVFTGAQRTLDDPAADGPANLSDALALAAHPAARDRGVLLCFDGHAFAARGVRKVDTLSTHGFDAPGRGPALRVAAGRIIPLTAASRPPTLPVPTGVPVPRVDVIPLYLGADTTLFDAAIGAGAQGIVLAAFGAGNANPAILEAVRAAVANGVPVLVCSRVHSGPVAPLYGGGGGASLAEAGAIFGVDLSPWQGRMLLAAALATGATDLPGTVDSWLQGGLTQG</sequence>
<dbReference type="CDD" id="cd08964">
    <property type="entry name" value="L-asparaginase_II"/>
    <property type="match status" value="1"/>
</dbReference>
<dbReference type="InterPro" id="IPR036152">
    <property type="entry name" value="Asp/glu_Ase-like_sf"/>
</dbReference>
<dbReference type="PROSITE" id="PS51732">
    <property type="entry name" value="ASN_GLN_ASE_3"/>
    <property type="match status" value="1"/>
</dbReference>
<evidence type="ECO:0000256" key="2">
    <source>
        <dbReference type="ARBA" id="ARBA00012920"/>
    </source>
</evidence>
<evidence type="ECO:0000256" key="5">
    <source>
        <dbReference type="PROSITE-ProRule" id="PRU10099"/>
    </source>
</evidence>
<dbReference type="InterPro" id="IPR006034">
    <property type="entry name" value="Asparaginase/glutaminase-like"/>
</dbReference>
<dbReference type="SUPFAM" id="SSF53774">
    <property type="entry name" value="Glutaminase/Asparaginase"/>
    <property type="match status" value="1"/>
</dbReference>
<dbReference type="Pfam" id="PF17763">
    <property type="entry name" value="Asparaginase_C"/>
    <property type="match status" value="1"/>
</dbReference>
<dbReference type="Gene3D" id="3.40.50.40">
    <property type="match status" value="1"/>
</dbReference>
<dbReference type="PANTHER" id="PTHR11707:SF28">
    <property type="entry name" value="60 KDA LYSOPHOSPHOLIPASE"/>
    <property type="match status" value="1"/>
</dbReference>
<dbReference type="InterPro" id="IPR027473">
    <property type="entry name" value="L-asparaginase_C"/>
</dbReference>
<evidence type="ECO:0000259" key="8">
    <source>
        <dbReference type="Pfam" id="PF17763"/>
    </source>
</evidence>
<feature type="domain" description="L-asparaginase N-terminal" evidence="7">
    <location>
        <begin position="4"/>
        <end position="184"/>
    </location>
</feature>
<dbReference type="InterPro" id="IPR027474">
    <property type="entry name" value="L-asparaginase_N"/>
</dbReference>